<protein>
    <submittedName>
        <fullName evidence="2">Uncharacterized protein</fullName>
    </submittedName>
</protein>
<organism evidence="2 3">
    <name type="scientific">Caenorhabditis auriculariae</name>
    <dbReference type="NCBI Taxonomy" id="2777116"/>
    <lineage>
        <taxon>Eukaryota</taxon>
        <taxon>Metazoa</taxon>
        <taxon>Ecdysozoa</taxon>
        <taxon>Nematoda</taxon>
        <taxon>Chromadorea</taxon>
        <taxon>Rhabditida</taxon>
        <taxon>Rhabditina</taxon>
        <taxon>Rhabditomorpha</taxon>
        <taxon>Rhabditoidea</taxon>
        <taxon>Rhabditidae</taxon>
        <taxon>Peloderinae</taxon>
        <taxon>Caenorhabditis</taxon>
    </lineage>
</organism>
<accession>A0A8S1HRZ5</accession>
<reference evidence="2" key="1">
    <citation type="submission" date="2020-10" db="EMBL/GenBank/DDBJ databases">
        <authorList>
            <person name="Kikuchi T."/>
        </authorList>
    </citation>
    <scope>NUCLEOTIDE SEQUENCE</scope>
    <source>
        <strain evidence="2">NKZ352</strain>
    </source>
</reference>
<feature type="region of interest" description="Disordered" evidence="1">
    <location>
        <begin position="48"/>
        <end position="76"/>
    </location>
</feature>
<feature type="compositionally biased region" description="Low complexity" evidence="1">
    <location>
        <begin position="56"/>
        <end position="72"/>
    </location>
</feature>
<evidence type="ECO:0000313" key="3">
    <source>
        <dbReference type="Proteomes" id="UP000835052"/>
    </source>
</evidence>
<dbReference type="EMBL" id="CAJGYM010000083">
    <property type="protein sequence ID" value="CAD6196959.1"/>
    <property type="molecule type" value="Genomic_DNA"/>
</dbReference>
<gene>
    <name evidence="2" type="ORF">CAUJ_LOCUS12870</name>
</gene>
<evidence type="ECO:0000256" key="1">
    <source>
        <dbReference type="SAM" id="MobiDB-lite"/>
    </source>
</evidence>
<sequence length="120" mass="13556">MVTRRVNGKGLSGDVGLRTGASHFGFPRRQDALINMFHMQLPYLDDKSPVELRKNSTASSTASRSRRPALPSNDSFKSWGQFKRRIHKDLPDDLTSRYDSHFIISTSLYKVACRGNDLPC</sequence>
<dbReference type="AlphaFoldDB" id="A0A8S1HRZ5"/>
<evidence type="ECO:0000313" key="2">
    <source>
        <dbReference type="EMBL" id="CAD6196959.1"/>
    </source>
</evidence>
<keyword evidence="3" id="KW-1185">Reference proteome</keyword>
<name>A0A8S1HRZ5_9PELO</name>
<dbReference type="Proteomes" id="UP000835052">
    <property type="component" value="Unassembled WGS sequence"/>
</dbReference>
<proteinExistence type="predicted"/>
<comment type="caution">
    <text evidence="2">The sequence shown here is derived from an EMBL/GenBank/DDBJ whole genome shotgun (WGS) entry which is preliminary data.</text>
</comment>